<organism evidence="2 3">
    <name type="scientific">Streptomyces globisporus C-1027</name>
    <dbReference type="NCBI Taxonomy" id="1172567"/>
    <lineage>
        <taxon>Bacteria</taxon>
        <taxon>Bacillati</taxon>
        <taxon>Actinomycetota</taxon>
        <taxon>Actinomycetes</taxon>
        <taxon>Kitasatosporales</taxon>
        <taxon>Streptomycetaceae</taxon>
        <taxon>Streptomyces</taxon>
    </lineage>
</organism>
<protein>
    <submittedName>
        <fullName evidence="2">Cupin</fullName>
    </submittedName>
</protein>
<sequence length="403" mass="45219">MTLTVEKSFDWDTFTERFWDRQPVLYKAVDAVPFAESEVFRSAVLGSRPPHPLAVPGNLQFLVRRRQQTRPHDYLPELSDGSFDGYEQRMADRLGAQRYALVVHRFHSFSHPLWDRAQRFYAGLWERVGQPTHSAGSTMFHGSYEHSPVGVHQDRFATFMFCVRGTKRMRFWAERPWSDPVHTVLDYQPYLASSFVAEVEPGDLLYWPSRYYHVGESTGDAPATSVNVGVPRREHRPYYEIKDLFRGTRPAASAPLFTPDAAPGGRLAAELPTALADAVDAFAARLDQDRFTDRATELALRVRTAGGFWPTEPPAEPRPLDDDTPVRGCAPLLPAPGEAPRRWATGGHVTSGSTTAEALAVLRRLDAGEAVRVGGLPETGRAEVRRLLQELESFRAVIRVDAH</sequence>
<dbReference type="Pfam" id="PF08007">
    <property type="entry name" value="JmjC_2"/>
    <property type="match status" value="1"/>
</dbReference>
<dbReference type="EMBL" id="CP013738">
    <property type="protein sequence ID" value="ALU92283.1"/>
    <property type="molecule type" value="Genomic_DNA"/>
</dbReference>
<evidence type="ECO:0000313" key="3">
    <source>
        <dbReference type="Proteomes" id="UP000064183"/>
    </source>
</evidence>
<gene>
    <name evidence="2" type="ORF">WQO_02255</name>
</gene>
<dbReference type="KEGG" id="sgb:WQO_02255"/>
<proteinExistence type="predicted"/>
<dbReference type="Proteomes" id="UP000064183">
    <property type="component" value="Chromosome"/>
</dbReference>
<dbReference type="Gene3D" id="2.60.120.650">
    <property type="entry name" value="Cupin"/>
    <property type="match status" value="1"/>
</dbReference>
<dbReference type="SUPFAM" id="SSF51197">
    <property type="entry name" value="Clavaminate synthase-like"/>
    <property type="match status" value="1"/>
</dbReference>
<name>A0A0U3LAC6_STRGL</name>
<evidence type="ECO:0000313" key="2">
    <source>
        <dbReference type="EMBL" id="ALU92283.1"/>
    </source>
</evidence>
<dbReference type="GeneID" id="27781113"/>
<dbReference type="PROSITE" id="PS51184">
    <property type="entry name" value="JMJC"/>
    <property type="match status" value="1"/>
</dbReference>
<dbReference type="InterPro" id="IPR003347">
    <property type="entry name" value="JmjC_dom"/>
</dbReference>
<dbReference type="RefSeq" id="WP_010061788.1">
    <property type="nucleotide sequence ID" value="NZ_CP013738.1"/>
</dbReference>
<evidence type="ECO:0000259" key="1">
    <source>
        <dbReference type="PROSITE" id="PS51184"/>
    </source>
</evidence>
<reference evidence="2 3" key="1">
    <citation type="journal article" date="2012" name="J. Bacteriol.">
        <title>Draft genome sequence of Streptomyces globisporus C-1027, which produces an antitumor antibiotic consisting of a nine-membered enediyne with a chromoprotein.</title>
        <authorList>
            <person name="Wang L."/>
            <person name="Wang S."/>
            <person name="He Q."/>
            <person name="Yu T."/>
            <person name="Li Q."/>
            <person name="Hong B."/>
        </authorList>
    </citation>
    <scope>NUCLEOTIDE SEQUENCE [LARGE SCALE GENOMIC DNA]</scope>
    <source>
        <strain evidence="2 3">C-1027</strain>
    </source>
</reference>
<dbReference type="STRING" id="1172567.WQO_02255"/>
<accession>A0A0U3LAC6</accession>
<dbReference type="AlphaFoldDB" id="A0A0U3LAC6"/>
<feature type="domain" description="JmjC" evidence="1">
    <location>
        <begin position="108"/>
        <end position="245"/>
    </location>
</feature>